<dbReference type="SMART" id="SM00421">
    <property type="entry name" value="HTH_LUXR"/>
    <property type="match status" value="1"/>
</dbReference>
<evidence type="ECO:0000259" key="1">
    <source>
        <dbReference type="PROSITE" id="PS50043"/>
    </source>
</evidence>
<dbReference type="RefSeq" id="WP_218161462.1">
    <property type="nucleotide sequence ID" value="NZ_FOME01000001.1"/>
</dbReference>
<name>A0A1H5UYN4_9PSEU</name>
<accession>A0A1H5UYN4</accession>
<dbReference type="CDD" id="cd06170">
    <property type="entry name" value="LuxR_C_like"/>
    <property type="match status" value="1"/>
</dbReference>
<accession>A0A1I1L3E4</accession>
<proteinExistence type="predicted"/>
<dbReference type="Proteomes" id="UP000236729">
    <property type="component" value="Unassembled WGS sequence"/>
</dbReference>
<feature type="domain" description="HTH luxR-type" evidence="1">
    <location>
        <begin position="18"/>
        <end position="80"/>
    </location>
</feature>
<sequence length="88" mass="9626">MKPGAQGCGVTATCLICKEGERIDLSRQIVCYLAVGYTDEQIARRLSLSVRTVRRRIAKIMEELDVVGRFAAGVEAARSGLICPRLLC</sequence>
<dbReference type="GO" id="GO:0006355">
    <property type="term" value="P:regulation of DNA-templated transcription"/>
    <property type="evidence" value="ECO:0007669"/>
    <property type="project" value="InterPro"/>
</dbReference>
<dbReference type="EMBL" id="FNVB01000002">
    <property type="protein sequence ID" value="SEF80123.1"/>
    <property type="molecule type" value="Genomic_DNA"/>
</dbReference>
<organism evidence="2 5">
    <name type="scientific">Saccharopolyspora kobensis</name>
    <dbReference type="NCBI Taxonomy" id="146035"/>
    <lineage>
        <taxon>Bacteria</taxon>
        <taxon>Bacillati</taxon>
        <taxon>Actinomycetota</taxon>
        <taxon>Actinomycetes</taxon>
        <taxon>Pseudonocardiales</taxon>
        <taxon>Pseudonocardiaceae</taxon>
        <taxon>Saccharopolyspora</taxon>
    </lineage>
</organism>
<dbReference type="Gene3D" id="1.10.10.10">
    <property type="entry name" value="Winged helix-like DNA-binding domain superfamily/Winged helix DNA-binding domain"/>
    <property type="match status" value="1"/>
</dbReference>
<keyword evidence="4" id="KW-1185">Reference proteome</keyword>
<evidence type="ECO:0000313" key="4">
    <source>
        <dbReference type="Proteomes" id="UP000199690"/>
    </source>
</evidence>
<dbReference type="InterPro" id="IPR036388">
    <property type="entry name" value="WH-like_DNA-bd_sf"/>
</dbReference>
<dbReference type="PROSITE" id="PS50043">
    <property type="entry name" value="HTH_LUXR_2"/>
    <property type="match status" value="1"/>
</dbReference>
<dbReference type="SUPFAM" id="SSF46894">
    <property type="entry name" value="C-terminal effector domain of the bipartite response regulators"/>
    <property type="match status" value="1"/>
</dbReference>
<evidence type="ECO:0000313" key="3">
    <source>
        <dbReference type="EMBL" id="SFC67465.1"/>
    </source>
</evidence>
<dbReference type="Proteomes" id="UP000199690">
    <property type="component" value="Unassembled WGS sequence"/>
</dbReference>
<reference evidence="4 5" key="2">
    <citation type="submission" date="2016-10" db="EMBL/GenBank/DDBJ databases">
        <authorList>
            <person name="Varghese N."/>
            <person name="Submissions S."/>
        </authorList>
    </citation>
    <scope>NUCLEOTIDE SEQUENCE [LARGE SCALE GENOMIC DNA]</scope>
    <source>
        <strain evidence="5">ATCC 20501</strain>
        <strain evidence="3 4">CGMCC 4.3529</strain>
    </source>
</reference>
<dbReference type="InterPro" id="IPR016032">
    <property type="entry name" value="Sig_transdc_resp-reg_C-effctor"/>
</dbReference>
<dbReference type="GO" id="GO:0003677">
    <property type="term" value="F:DNA binding"/>
    <property type="evidence" value="ECO:0007669"/>
    <property type="project" value="InterPro"/>
</dbReference>
<dbReference type="InterPro" id="IPR000792">
    <property type="entry name" value="Tscrpt_reg_LuxR_C"/>
</dbReference>
<evidence type="ECO:0000313" key="2">
    <source>
        <dbReference type="EMBL" id="SEF80123.1"/>
    </source>
</evidence>
<protein>
    <submittedName>
        <fullName evidence="2">Regulatory protein, luxR family</fullName>
    </submittedName>
</protein>
<dbReference type="Pfam" id="PF00196">
    <property type="entry name" value="GerE"/>
    <property type="match status" value="1"/>
</dbReference>
<dbReference type="EMBL" id="FOME01000001">
    <property type="protein sequence ID" value="SFC67465.1"/>
    <property type="molecule type" value="Genomic_DNA"/>
</dbReference>
<reference evidence="2" key="1">
    <citation type="submission" date="2016-10" db="EMBL/GenBank/DDBJ databases">
        <authorList>
            <person name="de Groot N.N."/>
        </authorList>
    </citation>
    <scope>NUCLEOTIDE SEQUENCE [LARGE SCALE GENOMIC DNA]</scope>
    <source>
        <strain evidence="2">ATCC 20501</strain>
    </source>
</reference>
<evidence type="ECO:0000313" key="5">
    <source>
        <dbReference type="Proteomes" id="UP000236729"/>
    </source>
</evidence>
<dbReference type="SMR" id="A0A1H5UYN4"/>
<dbReference type="AlphaFoldDB" id="A0A1H5UYN4"/>
<gene>
    <name evidence="2" type="ORF">SAMN02982929_00705</name>
    <name evidence="3" type="ORF">SAMN05216506_1011366</name>
</gene>